<feature type="compositionally biased region" description="Low complexity" evidence="2">
    <location>
        <begin position="319"/>
        <end position="330"/>
    </location>
</feature>
<dbReference type="GO" id="GO:0006355">
    <property type="term" value="P:regulation of DNA-templated transcription"/>
    <property type="evidence" value="ECO:0007669"/>
    <property type="project" value="InterPro"/>
</dbReference>
<keyword evidence="1" id="KW-0479">Metal-binding</keyword>
<feature type="compositionally biased region" description="Low complexity" evidence="2">
    <location>
        <begin position="14"/>
        <end position="30"/>
    </location>
</feature>
<dbReference type="InterPro" id="IPR000679">
    <property type="entry name" value="Znf_GATA"/>
</dbReference>
<dbReference type="SUPFAM" id="SSF57716">
    <property type="entry name" value="Glucocorticoid receptor-like (DNA-binding domain)"/>
    <property type="match status" value="1"/>
</dbReference>
<evidence type="ECO:0000256" key="2">
    <source>
        <dbReference type="SAM" id="MobiDB-lite"/>
    </source>
</evidence>
<dbReference type="OMA" id="MRHPHDI"/>
<gene>
    <name evidence="4" type="ORF">CONPUDRAFT_139653</name>
</gene>
<dbReference type="CDD" id="cd00202">
    <property type="entry name" value="ZnF_GATA"/>
    <property type="match status" value="1"/>
</dbReference>
<dbReference type="GeneID" id="19201378"/>
<dbReference type="GO" id="GO:0008270">
    <property type="term" value="F:zinc ion binding"/>
    <property type="evidence" value="ECO:0007669"/>
    <property type="project" value="UniProtKB-KW"/>
</dbReference>
<dbReference type="OrthoDB" id="515401at2759"/>
<keyword evidence="1" id="KW-0863">Zinc-finger</keyword>
<feature type="region of interest" description="Disordered" evidence="2">
    <location>
        <begin position="280"/>
        <end position="443"/>
    </location>
</feature>
<feature type="compositionally biased region" description="Low complexity" evidence="2">
    <location>
        <begin position="349"/>
        <end position="368"/>
    </location>
</feature>
<name>A0A5M3MBG0_CONPW</name>
<dbReference type="Proteomes" id="UP000053558">
    <property type="component" value="Unassembled WGS sequence"/>
</dbReference>
<dbReference type="AlphaFoldDB" id="A0A5M3MBG0"/>
<dbReference type="SMART" id="SM00401">
    <property type="entry name" value="ZnF_GATA"/>
    <property type="match status" value="1"/>
</dbReference>
<dbReference type="EMBL" id="JH711586">
    <property type="protein sequence ID" value="EIW76224.1"/>
    <property type="molecule type" value="Genomic_DNA"/>
</dbReference>
<dbReference type="KEGG" id="cput:CONPUDRAFT_139653"/>
<dbReference type="Gene3D" id="3.30.50.10">
    <property type="entry name" value="Erythroid Transcription Factor GATA-1, subunit A"/>
    <property type="match status" value="1"/>
</dbReference>
<evidence type="ECO:0000313" key="4">
    <source>
        <dbReference type="EMBL" id="EIW76224.1"/>
    </source>
</evidence>
<feature type="compositionally biased region" description="Polar residues" evidence="2">
    <location>
        <begin position="369"/>
        <end position="380"/>
    </location>
</feature>
<feature type="compositionally biased region" description="Low complexity" evidence="2">
    <location>
        <begin position="487"/>
        <end position="499"/>
    </location>
</feature>
<accession>A0A5M3MBG0</accession>
<feature type="region of interest" description="Disordered" evidence="2">
    <location>
        <begin position="459"/>
        <end position="510"/>
    </location>
</feature>
<protein>
    <recommendedName>
        <fullName evidence="3">GATA-type domain-containing protein</fullName>
    </recommendedName>
</protein>
<evidence type="ECO:0000256" key="1">
    <source>
        <dbReference type="PROSITE-ProRule" id="PRU00094"/>
    </source>
</evidence>
<keyword evidence="1" id="KW-0862">Zinc</keyword>
<reference evidence="5" key="1">
    <citation type="journal article" date="2012" name="Science">
        <title>The Paleozoic origin of enzymatic lignin decomposition reconstructed from 31 fungal genomes.</title>
        <authorList>
            <person name="Floudas D."/>
            <person name="Binder M."/>
            <person name="Riley R."/>
            <person name="Barry K."/>
            <person name="Blanchette R.A."/>
            <person name="Henrissat B."/>
            <person name="Martinez A.T."/>
            <person name="Otillar R."/>
            <person name="Spatafora J.W."/>
            <person name="Yadav J.S."/>
            <person name="Aerts A."/>
            <person name="Benoit I."/>
            <person name="Boyd A."/>
            <person name="Carlson A."/>
            <person name="Copeland A."/>
            <person name="Coutinho P.M."/>
            <person name="de Vries R.P."/>
            <person name="Ferreira P."/>
            <person name="Findley K."/>
            <person name="Foster B."/>
            <person name="Gaskell J."/>
            <person name="Glotzer D."/>
            <person name="Gorecki P."/>
            <person name="Heitman J."/>
            <person name="Hesse C."/>
            <person name="Hori C."/>
            <person name="Igarashi K."/>
            <person name="Jurgens J.A."/>
            <person name="Kallen N."/>
            <person name="Kersten P."/>
            <person name="Kohler A."/>
            <person name="Kuees U."/>
            <person name="Kumar T.K.A."/>
            <person name="Kuo A."/>
            <person name="LaButti K."/>
            <person name="Larrondo L.F."/>
            <person name="Lindquist E."/>
            <person name="Ling A."/>
            <person name="Lombard V."/>
            <person name="Lucas S."/>
            <person name="Lundell T."/>
            <person name="Martin R."/>
            <person name="McLaughlin D.J."/>
            <person name="Morgenstern I."/>
            <person name="Morin E."/>
            <person name="Murat C."/>
            <person name="Nagy L.G."/>
            <person name="Nolan M."/>
            <person name="Ohm R.A."/>
            <person name="Patyshakuliyeva A."/>
            <person name="Rokas A."/>
            <person name="Ruiz-Duenas F.J."/>
            <person name="Sabat G."/>
            <person name="Salamov A."/>
            <person name="Samejima M."/>
            <person name="Schmutz J."/>
            <person name="Slot J.C."/>
            <person name="St John F."/>
            <person name="Stenlid J."/>
            <person name="Sun H."/>
            <person name="Sun S."/>
            <person name="Syed K."/>
            <person name="Tsang A."/>
            <person name="Wiebenga A."/>
            <person name="Young D."/>
            <person name="Pisabarro A."/>
            <person name="Eastwood D.C."/>
            <person name="Martin F."/>
            <person name="Cullen D."/>
            <person name="Grigoriev I.V."/>
            <person name="Hibbett D.S."/>
        </authorList>
    </citation>
    <scope>NUCLEOTIDE SEQUENCE [LARGE SCALE GENOMIC DNA]</scope>
    <source>
        <strain evidence="5">RWD-64-598 SS2</strain>
    </source>
</reference>
<dbReference type="PROSITE" id="PS50114">
    <property type="entry name" value="GATA_ZN_FINGER_2"/>
    <property type="match status" value="1"/>
</dbReference>
<feature type="compositionally biased region" description="Basic and acidic residues" evidence="2">
    <location>
        <begin position="301"/>
        <end position="318"/>
    </location>
</feature>
<comment type="caution">
    <text evidence="4">The sequence shown here is derived from an EMBL/GenBank/DDBJ whole genome shotgun (WGS) entry which is preliminary data.</text>
</comment>
<dbReference type="InterPro" id="IPR013088">
    <property type="entry name" value="Znf_NHR/GATA"/>
</dbReference>
<feature type="region of interest" description="Disordered" evidence="2">
    <location>
        <begin position="14"/>
        <end position="38"/>
    </location>
</feature>
<proteinExistence type="predicted"/>
<dbReference type="Pfam" id="PF00320">
    <property type="entry name" value="GATA"/>
    <property type="match status" value="1"/>
</dbReference>
<keyword evidence="5" id="KW-1185">Reference proteome</keyword>
<feature type="domain" description="GATA-type" evidence="3">
    <location>
        <begin position="238"/>
        <end position="279"/>
    </location>
</feature>
<evidence type="ECO:0000313" key="5">
    <source>
        <dbReference type="Proteomes" id="UP000053558"/>
    </source>
</evidence>
<organism evidence="4 5">
    <name type="scientific">Coniophora puteana (strain RWD-64-598)</name>
    <name type="common">Brown rot fungus</name>
    <dbReference type="NCBI Taxonomy" id="741705"/>
    <lineage>
        <taxon>Eukaryota</taxon>
        <taxon>Fungi</taxon>
        <taxon>Dikarya</taxon>
        <taxon>Basidiomycota</taxon>
        <taxon>Agaricomycotina</taxon>
        <taxon>Agaricomycetes</taxon>
        <taxon>Agaricomycetidae</taxon>
        <taxon>Boletales</taxon>
        <taxon>Coniophorineae</taxon>
        <taxon>Coniophoraceae</taxon>
        <taxon>Coniophora</taxon>
    </lineage>
</organism>
<evidence type="ECO:0000259" key="3">
    <source>
        <dbReference type="PROSITE" id="PS50114"/>
    </source>
</evidence>
<feature type="region of interest" description="Disordered" evidence="2">
    <location>
        <begin position="157"/>
        <end position="176"/>
    </location>
</feature>
<dbReference type="GO" id="GO:0043565">
    <property type="term" value="F:sequence-specific DNA binding"/>
    <property type="evidence" value="ECO:0007669"/>
    <property type="project" value="InterPro"/>
</dbReference>
<dbReference type="RefSeq" id="XP_007773481.1">
    <property type="nucleotide sequence ID" value="XM_007775291.1"/>
</dbReference>
<sequence length="510" mass="55894">MDAIQYDAYAYPDAASSYSDSSSTPRTPSPNAHDLLPPLPFAKHIEHTLPHLGYDEQYDSPMIQNDPWGQPPIPYNAGRGSLLQELYEHDAYQTADVNYIDDQAHYNEWSHQQHQMRTDHGMVRRATFPYVRHDLGQQHPQAQLHGQSHFYDQQYPTIFSDPLSADPDPLSQDPQAIKLEDPTPIVPSQLGYPVHPLHHHHHHQQVHPSFLPAPVQPGSHQIQHTDDAASKETQYLRRRCFNCHTTEPPSWRRSTLNPGKIVCNKCGLYERTHLRPRPLRFDELRAGGKGGRSKVPGAPAGEKKKPAQVKKEPREFGLSRRSSVSSNASSGNGGSSDWDDSVSIYSSQPATPGSISSTPSSGFNSPSAASFSIPRTSQSPPVAGDAQPRDGGIRLPNAPLSDIASLQSQQPRPHKAATAPAFGFDAYSQNGMYPPNPQLQGDIYRRGSLPLEKRVQFELSPEGGAMSSLSPQMHSPGLVGSPLVQGSSPQMMSSPAPAQHVISVPEAPSS</sequence>